<keyword evidence="7" id="KW-0732">Signal</keyword>
<dbReference type="RefSeq" id="XP_005850992.1">
    <property type="nucleotide sequence ID" value="XM_005850930.1"/>
</dbReference>
<feature type="transmembrane region" description="Helical" evidence="6">
    <location>
        <begin position="87"/>
        <end position="108"/>
    </location>
</feature>
<dbReference type="PANTHER" id="PTHR11453">
    <property type="entry name" value="ANION EXCHANGE PROTEIN"/>
    <property type="match status" value="1"/>
</dbReference>
<dbReference type="InterPro" id="IPR003020">
    <property type="entry name" value="HCO3_transpt_euk"/>
</dbReference>
<evidence type="ECO:0000313" key="9">
    <source>
        <dbReference type="EMBL" id="EFN58890.1"/>
    </source>
</evidence>
<dbReference type="STRING" id="554065.E1Z695"/>
<evidence type="ECO:0000256" key="6">
    <source>
        <dbReference type="SAM" id="Phobius"/>
    </source>
</evidence>
<dbReference type="AlphaFoldDB" id="E1Z695"/>
<dbReference type="EMBL" id="GL433837">
    <property type="protein sequence ID" value="EFN58890.1"/>
    <property type="molecule type" value="Genomic_DNA"/>
</dbReference>
<organism evidence="10">
    <name type="scientific">Chlorella variabilis</name>
    <name type="common">Green alga</name>
    <dbReference type="NCBI Taxonomy" id="554065"/>
    <lineage>
        <taxon>Eukaryota</taxon>
        <taxon>Viridiplantae</taxon>
        <taxon>Chlorophyta</taxon>
        <taxon>core chlorophytes</taxon>
        <taxon>Trebouxiophyceae</taxon>
        <taxon>Chlorellales</taxon>
        <taxon>Chlorellaceae</taxon>
        <taxon>Chlorella clade</taxon>
        <taxon>Chlorella</taxon>
    </lineage>
</organism>
<dbReference type="GeneID" id="17357951"/>
<feature type="transmembrane region" description="Helical" evidence="6">
    <location>
        <begin position="236"/>
        <end position="253"/>
    </location>
</feature>
<sequence length="502" mass="54845">RILAAATYIFCASAIPALAFGEQLYSETEGLLSAVQVLAATAITDVVQAVAGGQPLLIVGVAEPIVITYKFMYDFAKGREGLGRELFLAWSAWTCVWASLFVLVLALCNACAYISRFTRFAGELFGALIAMLFLQQAIKGSVEEFQHQEAVDGAVAEPQSASWQLANGLWSLLIAFGVLLFSLLVRGARSWRFLRPPLRALLADYGTVVVLVAFSGLSFAVRAPGGGDMGRLEGRWIAAAAIPAVLITILFFFDHNVSSQLAQQPEFGLRKPPAYHYDFFLLGLMTLLCGLLGLPPVNGVLPQAPMHTRALARCMAEGGPSDSVVAMHVLEQRLSGLLQSLGVGVCLATMPAIRQMPTAALWGYFAFMALESLPGSQLWDRTLLLLTDPARRPQLLERGHAPYLETVPFRQAELLSFLRTEAGRASWVQDAAWVGVGFILFPVPIMLLVPLRQYAMPRCFRHRRHLQELDAMHEEEAAPMSHEQAVQASKAVPLGPRQHVFC</sequence>
<evidence type="ECO:0000256" key="4">
    <source>
        <dbReference type="ARBA" id="ARBA00022989"/>
    </source>
</evidence>
<feature type="chain" id="PRO_5003155888" description="Bicarbonate transporter-like transmembrane domain-containing protein" evidence="7">
    <location>
        <begin position="22"/>
        <end position="502"/>
    </location>
</feature>
<evidence type="ECO:0000256" key="5">
    <source>
        <dbReference type="ARBA" id="ARBA00023136"/>
    </source>
</evidence>
<accession>E1Z695</accession>
<keyword evidence="10" id="KW-1185">Reference proteome</keyword>
<feature type="transmembrane region" description="Helical" evidence="6">
    <location>
        <begin position="200"/>
        <end position="221"/>
    </location>
</feature>
<dbReference type="Proteomes" id="UP000008141">
    <property type="component" value="Unassembled WGS sequence"/>
</dbReference>
<dbReference type="PANTHER" id="PTHR11453:SF82">
    <property type="entry name" value="BORON TRANSPORTER 1"/>
    <property type="match status" value="1"/>
</dbReference>
<comment type="subcellular location">
    <subcellularLocation>
        <location evidence="1">Membrane</location>
        <topology evidence="1">Multi-pass membrane protein</topology>
    </subcellularLocation>
</comment>
<feature type="domain" description="Bicarbonate transporter-like transmembrane" evidence="8">
    <location>
        <begin position="2"/>
        <end position="150"/>
    </location>
</feature>
<dbReference type="GO" id="GO:0006820">
    <property type="term" value="P:monoatomic anion transport"/>
    <property type="evidence" value="ECO:0007669"/>
    <property type="project" value="InterPro"/>
</dbReference>
<name>E1Z695_CHLVA</name>
<keyword evidence="5 6" id="KW-0472">Membrane</keyword>
<feature type="domain" description="Bicarbonate transporter-like transmembrane" evidence="8">
    <location>
        <begin position="231"/>
        <end position="472"/>
    </location>
</feature>
<evidence type="ECO:0000256" key="1">
    <source>
        <dbReference type="ARBA" id="ARBA00004141"/>
    </source>
</evidence>
<keyword evidence="3 6" id="KW-0812">Transmembrane</keyword>
<feature type="non-terminal residue" evidence="9">
    <location>
        <position position="1"/>
    </location>
</feature>
<evidence type="ECO:0000313" key="10">
    <source>
        <dbReference type="Proteomes" id="UP000008141"/>
    </source>
</evidence>
<protein>
    <recommendedName>
        <fullName evidence="8">Bicarbonate transporter-like transmembrane domain-containing protein</fullName>
    </recommendedName>
</protein>
<dbReference type="GO" id="GO:0005886">
    <property type="term" value="C:plasma membrane"/>
    <property type="evidence" value="ECO:0007669"/>
    <property type="project" value="TreeGrafter"/>
</dbReference>
<dbReference type="GO" id="GO:0050801">
    <property type="term" value="P:monoatomic ion homeostasis"/>
    <property type="evidence" value="ECO:0007669"/>
    <property type="project" value="TreeGrafter"/>
</dbReference>
<dbReference type="eggNOG" id="KOG1172">
    <property type="taxonomic scope" value="Eukaryota"/>
</dbReference>
<dbReference type="InterPro" id="IPR011531">
    <property type="entry name" value="HCO3_transpt-like_TM_dom"/>
</dbReference>
<dbReference type="Pfam" id="PF00955">
    <property type="entry name" value="HCO3_cotransp"/>
    <property type="match status" value="2"/>
</dbReference>
<evidence type="ECO:0000256" key="3">
    <source>
        <dbReference type="ARBA" id="ARBA00022692"/>
    </source>
</evidence>
<feature type="signal peptide" evidence="7">
    <location>
        <begin position="1"/>
        <end position="21"/>
    </location>
</feature>
<dbReference type="OMA" id="AQFITIC"/>
<feature type="transmembrane region" description="Helical" evidence="6">
    <location>
        <begin position="431"/>
        <end position="451"/>
    </location>
</feature>
<feature type="transmembrane region" description="Helical" evidence="6">
    <location>
        <begin position="168"/>
        <end position="188"/>
    </location>
</feature>
<evidence type="ECO:0000256" key="2">
    <source>
        <dbReference type="ARBA" id="ARBA00006262"/>
    </source>
</evidence>
<gene>
    <name evidence="9" type="ORF">CHLNCDRAFT_20008</name>
</gene>
<feature type="transmembrane region" description="Helical" evidence="6">
    <location>
        <begin position="120"/>
        <end position="138"/>
    </location>
</feature>
<reference evidence="9 10" key="1">
    <citation type="journal article" date="2010" name="Plant Cell">
        <title>The Chlorella variabilis NC64A genome reveals adaptation to photosymbiosis, coevolution with viruses, and cryptic sex.</title>
        <authorList>
            <person name="Blanc G."/>
            <person name="Duncan G."/>
            <person name="Agarkova I."/>
            <person name="Borodovsky M."/>
            <person name="Gurnon J."/>
            <person name="Kuo A."/>
            <person name="Lindquist E."/>
            <person name="Lucas S."/>
            <person name="Pangilinan J."/>
            <person name="Polle J."/>
            <person name="Salamov A."/>
            <person name="Terry A."/>
            <person name="Yamada T."/>
            <person name="Dunigan D.D."/>
            <person name="Grigoriev I.V."/>
            <person name="Claverie J.M."/>
            <person name="Van Etten J.L."/>
        </authorList>
    </citation>
    <scope>NUCLEOTIDE SEQUENCE [LARGE SCALE GENOMIC DNA]</scope>
    <source>
        <strain evidence="9 10">NC64A</strain>
    </source>
</reference>
<evidence type="ECO:0000256" key="7">
    <source>
        <dbReference type="SAM" id="SignalP"/>
    </source>
</evidence>
<dbReference type="FunCoup" id="E1Z695">
    <property type="interactions" value="711"/>
</dbReference>
<keyword evidence="4 6" id="KW-1133">Transmembrane helix</keyword>
<feature type="transmembrane region" description="Helical" evidence="6">
    <location>
        <begin position="274"/>
        <end position="294"/>
    </location>
</feature>
<dbReference type="KEGG" id="cvr:CHLNCDRAFT_20008"/>
<comment type="similarity">
    <text evidence="2">Belongs to the anion exchanger (TC 2.A.31.3) family.</text>
</comment>
<evidence type="ECO:0000259" key="8">
    <source>
        <dbReference type="Pfam" id="PF00955"/>
    </source>
</evidence>
<dbReference type="InParanoid" id="E1Z695"/>
<proteinExistence type="inferred from homology"/>
<dbReference type="OrthoDB" id="1735926at2759"/>
<dbReference type="GO" id="GO:0005452">
    <property type="term" value="F:solute:inorganic anion antiporter activity"/>
    <property type="evidence" value="ECO:0007669"/>
    <property type="project" value="InterPro"/>
</dbReference>